<protein>
    <submittedName>
        <fullName evidence="3">Ferric-dicitrate binding protein FerR (Iron transport regulator)</fullName>
    </submittedName>
</protein>
<dbReference type="EMBL" id="JAUSRR010000011">
    <property type="protein sequence ID" value="MDP9926556.1"/>
    <property type="molecule type" value="Genomic_DNA"/>
</dbReference>
<sequence>MQPTPHDTRLSDEALAWVVRLNRLHGSEAEAQALAGWCARSAAHARAWREALALWQLLLPAACQTRPLPVPRFPSIARAANDIHVSARRPGSRAAFDPAVSPFAPFRSRSSWS</sequence>
<evidence type="ECO:0000259" key="2">
    <source>
        <dbReference type="Pfam" id="PF16220"/>
    </source>
</evidence>
<evidence type="ECO:0000313" key="4">
    <source>
        <dbReference type="Proteomes" id="UP001244295"/>
    </source>
</evidence>
<name>A0AAW8E4A7_9BURK</name>
<reference evidence="3" key="1">
    <citation type="submission" date="2023-07" db="EMBL/GenBank/DDBJ databases">
        <title>Sorghum-associated microbial communities from plants grown in Nebraska, USA.</title>
        <authorList>
            <person name="Schachtman D."/>
        </authorList>
    </citation>
    <scope>NUCLEOTIDE SEQUENCE</scope>
    <source>
        <strain evidence="3">DS2795</strain>
    </source>
</reference>
<proteinExistence type="predicted"/>
<dbReference type="InterPro" id="IPR032623">
    <property type="entry name" value="FecR_N"/>
</dbReference>
<accession>A0AAW8E4A7</accession>
<dbReference type="AlphaFoldDB" id="A0AAW8E4A7"/>
<dbReference type="Pfam" id="PF16220">
    <property type="entry name" value="DUF4880"/>
    <property type="match status" value="1"/>
</dbReference>
<dbReference type="Proteomes" id="UP001244295">
    <property type="component" value="Unassembled WGS sequence"/>
</dbReference>
<evidence type="ECO:0000256" key="1">
    <source>
        <dbReference type="SAM" id="MobiDB-lite"/>
    </source>
</evidence>
<feature type="domain" description="FecR N-terminal" evidence="2">
    <location>
        <begin position="12"/>
        <end position="54"/>
    </location>
</feature>
<feature type="region of interest" description="Disordered" evidence="1">
    <location>
        <begin position="90"/>
        <end position="113"/>
    </location>
</feature>
<comment type="caution">
    <text evidence="3">The sequence shown here is derived from an EMBL/GenBank/DDBJ whole genome shotgun (WGS) entry which is preliminary data.</text>
</comment>
<organism evidence="3 4">
    <name type="scientific">Variovorax boronicumulans</name>
    <dbReference type="NCBI Taxonomy" id="436515"/>
    <lineage>
        <taxon>Bacteria</taxon>
        <taxon>Pseudomonadati</taxon>
        <taxon>Pseudomonadota</taxon>
        <taxon>Betaproteobacteria</taxon>
        <taxon>Burkholderiales</taxon>
        <taxon>Comamonadaceae</taxon>
        <taxon>Variovorax</taxon>
    </lineage>
</organism>
<dbReference type="RefSeq" id="WP_307638238.1">
    <property type="nucleotide sequence ID" value="NZ_JAUSRR010000011.1"/>
</dbReference>
<evidence type="ECO:0000313" key="3">
    <source>
        <dbReference type="EMBL" id="MDP9926556.1"/>
    </source>
</evidence>
<gene>
    <name evidence="3" type="ORF">J2W25_005605</name>
</gene>